<dbReference type="SUPFAM" id="SSF47384">
    <property type="entry name" value="Homodimeric domain of signal transducing histidine kinase"/>
    <property type="match status" value="1"/>
</dbReference>
<dbReference type="AlphaFoldDB" id="A0A6N9TQ24"/>
<dbReference type="InterPro" id="IPR036097">
    <property type="entry name" value="HisK_dim/P_sf"/>
</dbReference>
<dbReference type="PROSITE" id="PS50112">
    <property type="entry name" value="PAS"/>
    <property type="match status" value="1"/>
</dbReference>
<dbReference type="Pfam" id="PF13185">
    <property type="entry name" value="GAF_2"/>
    <property type="match status" value="1"/>
</dbReference>
<dbReference type="CDD" id="cd00077">
    <property type="entry name" value="HDc"/>
    <property type="match status" value="1"/>
</dbReference>
<dbReference type="PANTHER" id="PTHR33525:SF3">
    <property type="entry name" value="RIBONUCLEASE Y"/>
    <property type="match status" value="1"/>
</dbReference>
<evidence type="ECO:0000256" key="2">
    <source>
        <dbReference type="ARBA" id="ARBA00012438"/>
    </source>
</evidence>
<evidence type="ECO:0000259" key="6">
    <source>
        <dbReference type="PROSITE" id="PS50112"/>
    </source>
</evidence>
<dbReference type="InterPro" id="IPR005467">
    <property type="entry name" value="His_kinase_dom"/>
</dbReference>
<evidence type="ECO:0000256" key="3">
    <source>
        <dbReference type="ARBA" id="ARBA00022553"/>
    </source>
</evidence>
<dbReference type="EMBL" id="JAAGRR010000143">
    <property type="protein sequence ID" value="NDY43279.1"/>
    <property type="molecule type" value="Genomic_DNA"/>
</dbReference>
<dbReference type="Pfam" id="PF02518">
    <property type="entry name" value="HATPase_c"/>
    <property type="match status" value="1"/>
</dbReference>
<accession>A0A6N9TQ24</accession>
<dbReference type="SMART" id="SM00388">
    <property type="entry name" value="HisKA"/>
    <property type="match status" value="1"/>
</dbReference>
<dbReference type="InterPro" id="IPR035965">
    <property type="entry name" value="PAS-like_dom_sf"/>
</dbReference>
<dbReference type="SUPFAM" id="SSF55781">
    <property type="entry name" value="GAF domain-like"/>
    <property type="match status" value="1"/>
</dbReference>
<dbReference type="Pfam" id="PF00512">
    <property type="entry name" value="HisKA"/>
    <property type="match status" value="1"/>
</dbReference>
<dbReference type="RefSeq" id="WP_163299389.1">
    <property type="nucleotide sequence ID" value="NZ_JAAGRR010000143.1"/>
</dbReference>
<evidence type="ECO:0000259" key="7">
    <source>
        <dbReference type="PROSITE" id="PS51833"/>
    </source>
</evidence>
<name>A0A6N9TQ24_DISTH</name>
<dbReference type="InterPro" id="IPR052340">
    <property type="entry name" value="RNase_Y/CdgJ"/>
</dbReference>
<dbReference type="InterPro" id="IPR003018">
    <property type="entry name" value="GAF"/>
</dbReference>
<dbReference type="SMART" id="SM00091">
    <property type="entry name" value="PAS"/>
    <property type="match status" value="1"/>
</dbReference>
<reference evidence="8 9" key="1">
    <citation type="submission" date="2020-02" db="EMBL/GenBank/DDBJ databases">
        <title>Comparative genomics of sulfur disproportionating microorganisms.</title>
        <authorList>
            <person name="Ward L.M."/>
            <person name="Bertran E."/>
            <person name="Johnston D.T."/>
        </authorList>
    </citation>
    <scope>NUCLEOTIDE SEQUENCE [LARGE SCALE GENOMIC DNA]</scope>
    <source>
        <strain evidence="8 9">DSM 100025</strain>
    </source>
</reference>
<dbReference type="InterPro" id="IPR003607">
    <property type="entry name" value="HD/PDEase_dom"/>
</dbReference>
<dbReference type="InterPro" id="IPR003594">
    <property type="entry name" value="HATPase_dom"/>
</dbReference>
<evidence type="ECO:0000259" key="5">
    <source>
        <dbReference type="PROSITE" id="PS50109"/>
    </source>
</evidence>
<evidence type="ECO:0000256" key="4">
    <source>
        <dbReference type="SAM" id="Coils"/>
    </source>
</evidence>
<dbReference type="PRINTS" id="PR00344">
    <property type="entry name" value="BCTRLSENSOR"/>
</dbReference>
<dbReference type="CDD" id="cd00130">
    <property type="entry name" value="PAS"/>
    <property type="match status" value="1"/>
</dbReference>
<feature type="domain" description="HDOD" evidence="7">
    <location>
        <begin position="21"/>
        <end position="216"/>
    </location>
</feature>
<dbReference type="SUPFAM" id="SSF55874">
    <property type="entry name" value="ATPase domain of HSP90 chaperone/DNA topoisomerase II/histidine kinase"/>
    <property type="match status" value="1"/>
</dbReference>
<gene>
    <name evidence="8" type="ORF">G3N55_10550</name>
</gene>
<dbReference type="GO" id="GO:0000155">
    <property type="term" value="F:phosphorelay sensor kinase activity"/>
    <property type="evidence" value="ECO:0007669"/>
    <property type="project" value="InterPro"/>
</dbReference>
<dbReference type="Gene3D" id="1.10.287.130">
    <property type="match status" value="1"/>
</dbReference>
<keyword evidence="9" id="KW-1185">Reference proteome</keyword>
<dbReference type="InterPro" id="IPR036890">
    <property type="entry name" value="HATPase_C_sf"/>
</dbReference>
<dbReference type="Pfam" id="PF08668">
    <property type="entry name" value="HDOD"/>
    <property type="match status" value="1"/>
</dbReference>
<evidence type="ECO:0000313" key="8">
    <source>
        <dbReference type="EMBL" id="NDY43279.1"/>
    </source>
</evidence>
<evidence type="ECO:0000256" key="1">
    <source>
        <dbReference type="ARBA" id="ARBA00000085"/>
    </source>
</evidence>
<dbReference type="SMART" id="SM00387">
    <property type="entry name" value="HATPase_c"/>
    <property type="match status" value="1"/>
</dbReference>
<dbReference type="SUPFAM" id="SSF55785">
    <property type="entry name" value="PYP-like sensor domain (PAS domain)"/>
    <property type="match status" value="1"/>
</dbReference>
<feature type="domain" description="Histidine kinase" evidence="5">
    <location>
        <begin position="646"/>
        <end position="862"/>
    </location>
</feature>
<dbReference type="Pfam" id="PF08448">
    <property type="entry name" value="PAS_4"/>
    <property type="match status" value="1"/>
</dbReference>
<feature type="coiled-coil region" evidence="4">
    <location>
        <begin position="610"/>
        <end position="644"/>
    </location>
</feature>
<dbReference type="Gene3D" id="1.10.3210.10">
    <property type="entry name" value="Hypothetical protein af1432"/>
    <property type="match status" value="1"/>
</dbReference>
<sequence>MDNVIHPEGKAALRVKEVLRLSSLPHVVLRLLEATLDEDASVADIARVAGNDPGLTARMLRLANSPYFGVSRKISTIEDAAVILGLQAVRNLAVTISVYEFFSGVRDTPGFSLPVFWWHSLATAIVCRSLAEAAGYPEPSEAFMAGLLHDVGKLVILQADAAAFRSVHHGAHGDQRLVEAERAVLGMDHAAAGADFLEQSRLHPFFCDAVRYHHLSPGEVRAASGLVRIVHLGDRLAHRLPAADEAELRALAAVLDEAMGPVPVALADLRDRLEREIRRLAADLGVRVLPPEEGEGPRAADATETQARLRDRVEDLSLLVASLQSMVAATDEDQLFSALFQSLAVLFDFETVFLATVEDQGVLYGQRAFGSRRDDLARRLRIACEPGTVWEAAFEADAPVYSGDYFREHPPRVIDRQVEGLLGTAYAVIPLVANGERVGSVAAGLDPSDWDRVRRHVSLLRLLAHQMAAAVRGYRYRLKWRRERQFNDTLLEAVPVGVAVVDPQGRLLYANPEARRLLAGGPGEAPAEGGDVWRTLGADPGVWDELLARVHAAGTGEVHFRAGGGAPEALPRWFHARAANLTGFGDRGYLLVLQDVTTARQLDEERKGRSRWLREELAAKTRELEEAQAQALKAQRLATAAEVARKVAHEVNNPLGIIKNYLRLHRMKAAAPGEEATFEAINREIDRIAAIVRQLEVFSKGAPSAGQGREPAQPGSVVRALDDLALLLAEPMREKGVDLRLEVDEGLPPVQLSDDALKQVLINLIKNAEEAIEGAGTIRVRATRHPEEADRVLIEVADTGPSVDAEVKERLFDPFVTTKAGENVGLGLSVCYGLVTGAGGRIQLKETPGAGAVFEIVLPAAASGR</sequence>
<protein>
    <recommendedName>
        <fullName evidence="2">histidine kinase</fullName>
        <ecNumber evidence="2">2.7.13.3</ecNumber>
    </recommendedName>
</protein>
<evidence type="ECO:0000313" key="9">
    <source>
        <dbReference type="Proteomes" id="UP000469346"/>
    </source>
</evidence>
<dbReference type="InterPro" id="IPR013656">
    <property type="entry name" value="PAS_4"/>
</dbReference>
<keyword evidence="3" id="KW-0597">Phosphoprotein</keyword>
<dbReference type="PANTHER" id="PTHR33525">
    <property type="match status" value="1"/>
</dbReference>
<feature type="domain" description="PAS" evidence="6">
    <location>
        <begin position="483"/>
        <end position="524"/>
    </location>
</feature>
<dbReference type="InterPro" id="IPR000014">
    <property type="entry name" value="PAS"/>
</dbReference>
<dbReference type="InterPro" id="IPR004358">
    <property type="entry name" value="Sig_transdc_His_kin-like_C"/>
</dbReference>
<comment type="catalytic activity">
    <reaction evidence="1">
        <text>ATP + protein L-histidine = ADP + protein N-phospho-L-histidine.</text>
        <dbReference type="EC" id="2.7.13.3"/>
    </reaction>
</comment>
<dbReference type="EC" id="2.7.13.3" evidence="2"/>
<dbReference type="Gene3D" id="3.30.565.10">
    <property type="entry name" value="Histidine kinase-like ATPase, C-terminal domain"/>
    <property type="match status" value="1"/>
</dbReference>
<dbReference type="InterPro" id="IPR029016">
    <property type="entry name" value="GAF-like_dom_sf"/>
</dbReference>
<dbReference type="CDD" id="cd00082">
    <property type="entry name" value="HisKA"/>
    <property type="match status" value="1"/>
</dbReference>
<proteinExistence type="predicted"/>
<dbReference type="InterPro" id="IPR013976">
    <property type="entry name" value="HDOD"/>
</dbReference>
<dbReference type="SUPFAM" id="SSF109604">
    <property type="entry name" value="HD-domain/PDEase-like"/>
    <property type="match status" value="1"/>
</dbReference>
<keyword evidence="4" id="KW-0175">Coiled coil</keyword>
<organism evidence="8 9">
    <name type="scientific">Dissulfurirhabdus thermomarina</name>
    <dbReference type="NCBI Taxonomy" id="1765737"/>
    <lineage>
        <taxon>Bacteria</taxon>
        <taxon>Deltaproteobacteria</taxon>
        <taxon>Dissulfurirhabdaceae</taxon>
        <taxon>Dissulfurirhabdus</taxon>
    </lineage>
</organism>
<dbReference type="Proteomes" id="UP000469346">
    <property type="component" value="Unassembled WGS sequence"/>
</dbReference>
<dbReference type="InterPro" id="IPR003661">
    <property type="entry name" value="HisK_dim/P_dom"/>
</dbReference>
<dbReference type="PROSITE" id="PS50109">
    <property type="entry name" value="HIS_KIN"/>
    <property type="match status" value="1"/>
</dbReference>
<dbReference type="Gene3D" id="3.30.450.20">
    <property type="entry name" value="PAS domain"/>
    <property type="match status" value="1"/>
</dbReference>
<dbReference type="Gene3D" id="3.30.450.40">
    <property type="match status" value="1"/>
</dbReference>
<comment type="caution">
    <text evidence="8">The sequence shown here is derived from an EMBL/GenBank/DDBJ whole genome shotgun (WGS) entry which is preliminary data.</text>
</comment>
<dbReference type="PROSITE" id="PS51833">
    <property type="entry name" value="HDOD"/>
    <property type="match status" value="1"/>
</dbReference>